<organism evidence="2 3">
    <name type="scientific">Xanthomonas euroxanthea</name>
    <dbReference type="NCBI Taxonomy" id="2259622"/>
    <lineage>
        <taxon>Bacteria</taxon>
        <taxon>Pseudomonadati</taxon>
        <taxon>Pseudomonadota</taxon>
        <taxon>Gammaproteobacteria</taxon>
        <taxon>Lysobacterales</taxon>
        <taxon>Lysobacteraceae</taxon>
        <taxon>Xanthomonas</taxon>
    </lineage>
</organism>
<keyword evidence="3" id="KW-1185">Reference proteome</keyword>
<dbReference type="EMBL" id="UIHB01000010">
    <property type="protein sequence ID" value="SUZ30271.1"/>
    <property type="molecule type" value="Genomic_DNA"/>
</dbReference>
<proteinExistence type="predicted"/>
<protein>
    <submittedName>
        <fullName evidence="2">Avirulence protein</fullName>
    </submittedName>
</protein>
<comment type="caution">
    <text evidence="2">The sequence shown here is derived from an EMBL/GenBank/DDBJ whole genome shotgun (WGS) entry which is preliminary data.</text>
</comment>
<evidence type="ECO:0000313" key="3">
    <source>
        <dbReference type="Proteomes" id="UP000254168"/>
    </source>
</evidence>
<dbReference type="Proteomes" id="UP000254168">
    <property type="component" value="Unassembled WGS sequence"/>
</dbReference>
<sequence>MALPAQRAPDIDDVRSDAANEMTAGNDLTALGYAGAPRTRARRHANGNANGNSTAVGAAVQGTAVSGGPTVWHPATTSGADALASTVFMGAGRAVAMSIRRP</sequence>
<accession>A0AA46CBZ8</accession>
<reference evidence="2 3" key="1">
    <citation type="submission" date="2018-06" db="EMBL/GenBank/DDBJ databases">
        <authorList>
            <person name="Pothier F. J."/>
        </authorList>
    </citation>
    <scope>NUCLEOTIDE SEQUENCE [LARGE SCALE GENOMIC DNA]</scope>
    <source>
        <strain evidence="2 3">CPBF 424</strain>
    </source>
</reference>
<dbReference type="AlphaFoldDB" id="A0AA46CBZ8"/>
<evidence type="ECO:0000256" key="1">
    <source>
        <dbReference type="SAM" id="MobiDB-lite"/>
    </source>
</evidence>
<name>A0AA46CBZ8_9XANT</name>
<feature type="region of interest" description="Disordered" evidence="1">
    <location>
        <begin position="1"/>
        <end position="54"/>
    </location>
</feature>
<evidence type="ECO:0000313" key="2">
    <source>
        <dbReference type="EMBL" id="SUZ30271.1"/>
    </source>
</evidence>
<gene>
    <name evidence="2" type="ORF">CPBF424_41320</name>
</gene>
<feature type="compositionally biased region" description="Basic and acidic residues" evidence="1">
    <location>
        <begin position="9"/>
        <end position="18"/>
    </location>
</feature>